<comment type="caution">
    <text evidence="1">The sequence shown here is derived from an EMBL/GenBank/DDBJ whole genome shotgun (WGS) entry which is preliminary data.</text>
</comment>
<organism evidence="1 2">
    <name type="scientific">Leptonema illini</name>
    <dbReference type="NCBI Taxonomy" id="183"/>
    <lineage>
        <taxon>Bacteria</taxon>
        <taxon>Pseudomonadati</taxon>
        <taxon>Spirochaetota</taxon>
        <taxon>Spirochaetia</taxon>
        <taxon>Leptospirales</taxon>
        <taxon>Leptospiraceae</taxon>
        <taxon>Leptonema</taxon>
    </lineage>
</organism>
<gene>
    <name evidence="1" type="ORF">F9K24_18325</name>
</gene>
<evidence type="ECO:0000313" key="2">
    <source>
        <dbReference type="Proteomes" id="UP000460298"/>
    </source>
</evidence>
<accession>A0A833LZX3</accession>
<reference evidence="1 2" key="1">
    <citation type="submission" date="2019-10" db="EMBL/GenBank/DDBJ databases">
        <title>Extracellular Electron Transfer in a Candidatus Methanoperedens spp. Enrichment Culture.</title>
        <authorList>
            <person name="Berger S."/>
            <person name="Rangel Shaw D."/>
            <person name="Berben T."/>
            <person name="In 'T Zandt M."/>
            <person name="Frank J."/>
            <person name="Reimann J."/>
            <person name="Jetten M.S.M."/>
            <person name="Welte C.U."/>
        </authorList>
    </citation>
    <scope>NUCLEOTIDE SEQUENCE [LARGE SCALE GENOMIC DNA]</scope>
    <source>
        <strain evidence="1">SB12</strain>
    </source>
</reference>
<sequence>MSPATVIGSLLFLFLTLLVMAIAVSLYDVPQPARKQPARKTTPAERTPRQEIRPVVLNRAERMELIESTRNMVVTHPAGVARLVRNWISDGS</sequence>
<proteinExistence type="predicted"/>
<dbReference type="Proteomes" id="UP000460298">
    <property type="component" value="Unassembled WGS sequence"/>
</dbReference>
<evidence type="ECO:0000313" key="1">
    <source>
        <dbReference type="EMBL" id="KAB2929988.1"/>
    </source>
</evidence>
<name>A0A833LZX3_9LEPT</name>
<protein>
    <submittedName>
        <fullName evidence="1">Uncharacterized protein</fullName>
    </submittedName>
</protein>
<dbReference type="EMBL" id="WBUI01000024">
    <property type="protein sequence ID" value="KAB2929988.1"/>
    <property type="molecule type" value="Genomic_DNA"/>
</dbReference>
<dbReference type="AlphaFoldDB" id="A0A833LZX3"/>